<sequence>MALRFIALLLVCQLLGEMLVVWTELPVPGPVVGMALLFVGVALRGSVPEGLDRVVDGLLANLSLLFVPAGVGVMLHIAMLREEWIAVTAAIVLSTILTIVVTGLVMAGLIRWVERRRQTEG</sequence>
<dbReference type="RefSeq" id="WP_164655903.1">
    <property type="nucleotide sequence ID" value="NZ_JAAIJR010000127.1"/>
</dbReference>
<evidence type="ECO:0000256" key="1">
    <source>
        <dbReference type="ARBA" id="ARBA00004651"/>
    </source>
</evidence>
<evidence type="ECO:0000256" key="6">
    <source>
        <dbReference type="SAM" id="Phobius"/>
    </source>
</evidence>
<evidence type="ECO:0000256" key="2">
    <source>
        <dbReference type="ARBA" id="ARBA00022475"/>
    </source>
</evidence>
<dbReference type="PANTHER" id="PTHR33931:SF2">
    <property type="entry name" value="HOLIN-LIKE PROTEIN CIDA"/>
    <property type="match status" value="1"/>
</dbReference>
<reference evidence="8" key="1">
    <citation type="journal article" date="2020" name="Microbiol. Resour. Announc.">
        <title>Draft Genome Sequences of Thiorhodococcus mannitoliphagus and Thiorhodococcus minor, Purple Sulfur Photosynthetic Bacteria in the Gammaproteobacterial Family Chromatiaceae.</title>
        <authorList>
            <person name="Aviles F.A."/>
            <person name="Meyer T.E."/>
            <person name="Kyndt J.A."/>
        </authorList>
    </citation>
    <scope>NUCLEOTIDE SEQUENCE [LARGE SCALE GENOMIC DNA]</scope>
    <source>
        <strain evidence="8">DSM 18266</strain>
    </source>
</reference>
<keyword evidence="5 6" id="KW-0472">Membrane</keyword>
<dbReference type="EMBL" id="JAAIJR010000127">
    <property type="protein sequence ID" value="NEX22809.1"/>
    <property type="molecule type" value="Genomic_DNA"/>
</dbReference>
<dbReference type="InterPro" id="IPR005538">
    <property type="entry name" value="LrgA/CidA"/>
</dbReference>
<dbReference type="Pfam" id="PF03788">
    <property type="entry name" value="LrgA"/>
    <property type="match status" value="1"/>
</dbReference>
<keyword evidence="4 6" id="KW-1133">Transmembrane helix</keyword>
<keyword evidence="8" id="KW-1185">Reference proteome</keyword>
<name>A0A6P1DYQ8_9GAMM</name>
<feature type="transmembrane region" description="Helical" evidence="6">
    <location>
        <begin position="84"/>
        <end position="110"/>
    </location>
</feature>
<feature type="transmembrane region" description="Helical" evidence="6">
    <location>
        <begin position="58"/>
        <end position="78"/>
    </location>
</feature>
<keyword evidence="2" id="KW-1003">Cell membrane</keyword>
<protein>
    <submittedName>
        <fullName evidence="7">CidA/LrgA family protein</fullName>
    </submittedName>
</protein>
<evidence type="ECO:0000256" key="3">
    <source>
        <dbReference type="ARBA" id="ARBA00022692"/>
    </source>
</evidence>
<proteinExistence type="predicted"/>
<keyword evidence="3 6" id="KW-0812">Transmembrane</keyword>
<gene>
    <name evidence="7" type="ORF">G3480_21310</name>
</gene>
<accession>A0A6P1DYQ8</accession>
<reference evidence="7 8" key="2">
    <citation type="submission" date="2020-02" db="EMBL/GenBank/DDBJ databases">
        <title>Genome sequences of Thiorhodococcus mannitoliphagus and Thiorhodococcus minor, purple sulfur photosynthetic bacteria in the gammaproteobacterial family, Chromatiaceae.</title>
        <authorList>
            <person name="Aviles F.A."/>
            <person name="Meyer T.E."/>
            <person name="Kyndt J.A."/>
        </authorList>
    </citation>
    <scope>NUCLEOTIDE SEQUENCE [LARGE SCALE GENOMIC DNA]</scope>
    <source>
        <strain evidence="7 8">DSM 18266</strain>
    </source>
</reference>
<evidence type="ECO:0000313" key="8">
    <source>
        <dbReference type="Proteomes" id="UP000471640"/>
    </source>
</evidence>
<comment type="subcellular location">
    <subcellularLocation>
        <location evidence="1">Cell membrane</location>
        <topology evidence="1">Multi-pass membrane protein</topology>
    </subcellularLocation>
</comment>
<dbReference type="AlphaFoldDB" id="A0A6P1DYQ8"/>
<comment type="caution">
    <text evidence="7">The sequence shown here is derived from an EMBL/GenBank/DDBJ whole genome shotgun (WGS) entry which is preliminary data.</text>
</comment>
<evidence type="ECO:0000256" key="5">
    <source>
        <dbReference type="ARBA" id="ARBA00023136"/>
    </source>
</evidence>
<feature type="transmembrane region" description="Helical" evidence="6">
    <location>
        <begin position="26"/>
        <end position="46"/>
    </location>
</feature>
<dbReference type="PANTHER" id="PTHR33931">
    <property type="entry name" value="HOLIN-LIKE PROTEIN CIDA-RELATED"/>
    <property type="match status" value="1"/>
</dbReference>
<dbReference type="GO" id="GO:0005886">
    <property type="term" value="C:plasma membrane"/>
    <property type="evidence" value="ECO:0007669"/>
    <property type="project" value="UniProtKB-SubCell"/>
</dbReference>
<dbReference type="Proteomes" id="UP000471640">
    <property type="component" value="Unassembled WGS sequence"/>
</dbReference>
<evidence type="ECO:0000313" key="7">
    <source>
        <dbReference type="EMBL" id="NEX22809.1"/>
    </source>
</evidence>
<evidence type="ECO:0000256" key="4">
    <source>
        <dbReference type="ARBA" id="ARBA00022989"/>
    </source>
</evidence>
<organism evidence="7 8">
    <name type="scientific">Thiorhodococcus mannitoliphagus</name>
    <dbReference type="NCBI Taxonomy" id="329406"/>
    <lineage>
        <taxon>Bacteria</taxon>
        <taxon>Pseudomonadati</taxon>
        <taxon>Pseudomonadota</taxon>
        <taxon>Gammaproteobacteria</taxon>
        <taxon>Chromatiales</taxon>
        <taxon>Chromatiaceae</taxon>
        <taxon>Thiorhodococcus</taxon>
    </lineage>
</organism>